<comment type="similarity">
    <text evidence="2">Belongs to the TAF9 family.</text>
</comment>
<feature type="compositionally biased region" description="Basic and acidic residues" evidence="6">
    <location>
        <begin position="1"/>
        <end position="10"/>
    </location>
</feature>
<evidence type="ECO:0000256" key="1">
    <source>
        <dbReference type="ARBA" id="ARBA00004123"/>
    </source>
</evidence>
<evidence type="ECO:0000313" key="7">
    <source>
        <dbReference type="EMBL" id="CAD6185986.1"/>
    </source>
</evidence>
<evidence type="ECO:0000256" key="6">
    <source>
        <dbReference type="SAM" id="MobiDB-lite"/>
    </source>
</evidence>
<dbReference type="PANTHER" id="PTHR48068:SF4">
    <property type="entry name" value="TATA-BOX BINDING PROTEIN ASSOCIATED FACTOR 9"/>
    <property type="match status" value="1"/>
</dbReference>
<dbReference type="Gene3D" id="1.10.20.10">
    <property type="entry name" value="Histone, subunit A"/>
    <property type="match status" value="1"/>
</dbReference>
<dbReference type="EMBL" id="CAJGYM010000003">
    <property type="protein sequence ID" value="CAD6185986.1"/>
    <property type="molecule type" value="Genomic_DNA"/>
</dbReference>
<evidence type="ECO:0000256" key="3">
    <source>
        <dbReference type="ARBA" id="ARBA00023015"/>
    </source>
</evidence>
<keyword evidence="8" id="KW-1185">Reference proteome</keyword>
<dbReference type="SUPFAM" id="SSF47113">
    <property type="entry name" value="Histone-fold"/>
    <property type="match status" value="1"/>
</dbReference>
<keyword evidence="3" id="KW-0805">Transcription regulation</keyword>
<dbReference type="InterPro" id="IPR003162">
    <property type="entry name" value="TFIID-31"/>
</dbReference>
<comment type="subcellular location">
    <subcellularLocation>
        <location evidence="1">Nucleus</location>
    </subcellularLocation>
</comment>
<reference evidence="7" key="1">
    <citation type="submission" date="2020-10" db="EMBL/GenBank/DDBJ databases">
        <authorList>
            <person name="Kikuchi T."/>
        </authorList>
    </citation>
    <scope>NUCLEOTIDE SEQUENCE</scope>
    <source>
        <strain evidence="7">NKZ352</strain>
    </source>
</reference>
<evidence type="ECO:0000313" key="8">
    <source>
        <dbReference type="Proteomes" id="UP000835052"/>
    </source>
</evidence>
<evidence type="ECO:0000256" key="2">
    <source>
        <dbReference type="ARBA" id="ARBA00007646"/>
    </source>
</evidence>
<dbReference type="InterPro" id="IPR051431">
    <property type="entry name" value="TFIID_subunit_9"/>
</dbReference>
<keyword evidence="4" id="KW-0804">Transcription</keyword>
<dbReference type="GO" id="GO:0046982">
    <property type="term" value="F:protein heterodimerization activity"/>
    <property type="evidence" value="ECO:0007669"/>
    <property type="project" value="InterPro"/>
</dbReference>
<dbReference type="GO" id="GO:0051123">
    <property type="term" value="P:RNA polymerase II preinitiation complex assembly"/>
    <property type="evidence" value="ECO:0007669"/>
    <property type="project" value="TreeGrafter"/>
</dbReference>
<dbReference type="AlphaFoldDB" id="A0A8S1GRE9"/>
<dbReference type="GO" id="GO:0003713">
    <property type="term" value="F:transcription coactivator activity"/>
    <property type="evidence" value="ECO:0007669"/>
    <property type="project" value="TreeGrafter"/>
</dbReference>
<dbReference type="GO" id="GO:0000124">
    <property type="term" value="C:SAGA complex"/>
    <property type="evidence" value="ECO:0007669"/>
    <property type="project" value="TreeGrafter"/>
</dbReference>
<evidence type="ECO:0000256" key="4">
    <source>
        <dbReference type="ARBA" id="ARBA00023163"/>
    </source>
</evidence>
<protein>
    <submittedName>
        <fullName evidence="7">Uncharacterized protein</fullName>
    </submittedName>
</protein>
<sequence length="183" mass="20670">MAGEPEKDVDQSQAESSGGNQEMSAVMEILEDCGIEEYDQRVIGILTDAQVACATRIMEMVDAITKHENKPQADVNDVQTAVEILGLFKNNLPDRQRQIQLGAERNAQALPTIRHNFGLKLPNDRFCQLQPNIDLRTNDMERIPQNMMMSMDEGPLEEEPLAVLRPEHVQNLLQRQPNDDFDS</sequence>
<evidence type="ECO:0000256" key="5">
    <source>
        <dbReference type="ARBA" id="ARBA00023242"/>
    </source>
</evidence>
<organism evidence="7 8">
    <name type="scientific">Caenorhabditis auriculariae</name>
    <dbReference type="NCBI Taxonomy" id="2777116"/>
    <lineage>
        <taxon>Eukaryota</taxon>
        <taxon>Metazoa</taxon>
        <taxon>Ecdysozoa</taxon>
        <taxon>Nematoda</taxon>
        <taxon>Chromadorea</taxon>
        <taxon>Rhabditida</taxon>
        <taxon>Rhabditina</taxon>
        <taxon>Rhabditomorpha</taxon>
        <taxon>Rhabditoidea</taxon>
        <taxon>Rhabditidae</taxon>
        <taxon>Peloderinae</taxon>
        <taxon>Caenorhabditis</taxon>
    </lineage>
</organism>
<name>A0A8S1GRE9_9PELO</name>
<dbReference type="GO" id="GO:0016251">
    <property type="term" value="F:RNA polymerase II general transcription initiation factor activity"/>
    <property type="evidence" value="ECO:0007669"/>
    <property type="project" value="TreeGrafter"/>
</dbReference>
<dbReference type="PANTHER" id="PTHR48068">
    <property type="entry name" value="TAF9 RNA POLYMERASE II, TATA BOX-BINDING PROTEIN (TBP)-ASSOCIATED FACTOR"/>
    <property type="match status" value="1"/>
</dbReference>
<proteinExistence type="inferred from homology"/>
<keyword evidence="5" id="KW-0539">Nucleus</keyword>
<accession>A0A8S1GRE9</accession>
<dbReference type="GO" id="GO:0005669">
    <property type="term" value="C:transcription factor TFIID complex"/>
    <property type="evidence" value="ECO:0007669"/>
    <property type="project" value="TreeGrafter"/>
</dbReference>
<dbReference type="InterPro" id="IPR009072">
    <property type="entry name" value="Histone-fold"/>
</dbReference>
<dbReference type="Pfam" id="PF02291">
    <property type="entry name" value="TFIID-31kDa"/>
    <property type="match status" value="1"/>
</dbReference>
<gene>
    <name evidence="7" type="ORF">CAUJ_LOCUS1905</name>
</gene>
<feature type="compositionally biased region" description="Polar residues" evidence="6">
    <location>
        <begin position="11"/>
        <end position="23"/>
    </location>
</feature>
<feature type="region of interest" description="Disordered" evidence="6">
    <location>
        <begin position="1"/>
        <end position="23"/>
    </location>
</feature>
<dbReference type="Proteomes" id="UP000835052">
    <property type="component" value="Unassembled WGS sequence"/>
</dbReference>
<comment type="caution">
    <text evidence="7">The sequence shown here is derived from an EMBL/GenBank/DDBJ whole genome shotgun (WGS) entry which is preliminary data.</text>
</comment>
<dbReference type="OrthoDB" id="341924at2759"/>